<organism evidence="10 11">
    <name type="scientific">Rothia endophytica</name>
    <dbReference type="NCBI Taxonomy" id="1324766"/>
    <lineage>
        <taxon>Bacteria</taxon>
        <taxon>Bacillati</taxon>
        <taxon>Actinomycetota</taxon>
        <taxon>Actinomycetes</taxon>
        <taxon>Micrococcales</taxon>
        <taxon>Micrococcaceae</taxon>
        <taxon>Rothia</taxon>
    </lineage>
</organism>
<evidence type="ECO:0000256" key="4">
    <source>
        <dbReference type="ARBA" id="ARBA00022679"/>
    </source>
</evidence>
<comment type="similarity">
    <text evidence="2 9">Belongs to the gluconokinase GntK/GntV family.</text>
</comment>
<comment type="caution">
    <text evidence="10">The sequence shown here is derived from an EMBL/GenBank/DDBJ whole genome shotgun (WGS) entry which is preliminary data.</text>
</comment>
<keyword evidence="4 9" id="KW-0808">Transferase</keyword>
<dbReference type="CDD" id="cd02021">
    <property type="entry name" value="GntK"/>
    <property type="match status" value="1"/>
</dbReference>
<gene>
    <name evidence="10" type="ORF">GCM10023352_19640</name>
</gene>
<evidence type="ECO:0000256" key="3">
    <source>
        <dbReference type="ARBA" id="ARBA00012054"/>
    </source>
</evidence>
<comment type="pathway">
    <text evidence="1">Carbohydrate acid metabolism.</text>
</comment>
<dbReference type="SUPFAM" id="SSF52540">
    <property type="entry name" value="P-loop containing nucleoside triphosphate hydrolases"/>
    <property type="match status" value="1"/>
</dbReference>
<proteinExistence type="inferred from homology"/>
<protein>
    <recommendedName>
        <fullName evidence="3 9">Gluconokinase</fullName>
        <ecNumber evidence="3 9">2.7.1.12</ecNumber>
    </recommendedName>
</protein>
<dbReference type="EMBL" id="BAABKP010000005">
    <property type="protein sequence ID" value="GAA4799761.1"/>
    <property type="molecule type" value="Genomic_DNA"/>
</dbReference>
<dbReference type="InterPro" id="IPR006001">
    <property type="entry name" value="Therm_gnt_kin"/>
</dbReference>
<accession>A0ABP9BSL6</accession>
<evidence type="ECO:0000256" key="2">
    <source>
        <dbReference type="ARBA" id="ARBA00008420"/>
    </source>
</evidence>
<dbReference type="Gene3D" id="3.40.50.300">
    <property type="entry name" value="P-loop containing nucleotide triphosphate hydrolases"/>
    <property type="match status" value="1"/>
</dbReference>
<evidence type="ECO:0000256" key="6">
    <source>
        <dbReference type="ARBA" id="ARBA00022777"/>
    </source>
</evidence>
<keyword evidence="7 9" id="KW-0067">ATP-binding</keyword>
<reference evidence="11" key="1">
    <citation type="journal article" date="2019" name="Int. J. Syst. Evol. Microbiol.">
        <title>The Global Catalogue of Microorganisms (GCM) 10K type strain sequencing project: providing services to taxonomists for standard genome sequencing and annotation.</title>
        <authorList>
            <consortium name="The Broad Institute Genomics Platform"/>
            <consortium name="The Broad Institute Genome Sequencing Center for Infectious Disease"/>
            <person name="Wu L."/>
            <person name="Ma J."/>
        </authorList>
    </citation>
    <scope>NUCLEOTIDE SEQUENCE [LARGE SCALE GENOMIC DNA]</scope>
    <source>
        <strain evidence="11">JCM 18541</strain>
    </source>
</reference>
<sequence>MSVLKIKSMTITPQNIVHIVVMGVSGTGKTELAHRLHHRTGFSFAEGDDLHPASNVQKMSAGNPLTDEDRAPWLADIAAWATEQAAQGKNTIITCSALKKQYRNALRTAPGRVIFLHLTGSKELIADRMTHRRGHFMPTTLLDSQLATLEPLEADELGFTLDITPPLDDIAYNAENTLTQTYGVNFS</sequence>
<evidence type="ECO:0000313" key="10">
    <source>
        <dbReference type="EMBL" id="GAA4799761.1"/>
    </source>
</evidence>
<dbReference type="PANTHER" id="PTHR43442">
    <property type="entry name" value="GLUCONOKINASE-RELATED"/>
    <property type="match status" value="1"/>
</dbReference>
<dbReference type="NCBIfam" id="TIGR01313">
    <property type="entry name" value="therm_gnt_kin"/>
    <property type="match status" value="1"/>
</dbReference>
<dbReference type="PANTHER" id="PTHR43442:SF3">
    <property type="entry name" value="GLUCONOKINASE-RELATED"/>
    <property type="match status" value="1"/>
</dbReference>
<comment type="catalytic activity">
    <reaction evidence="8 9">
        <text>D-gluconate + ATP = 6-phospho-D-gluconate + ADP + H(+)</text>
        <dbReference type="Rhea" id="RHEA:19433"/>
        <dbReference type="ChEBI" id="CHEBI:15378"/>
        <dbReference type="ChEBI" id="CHEBI:18391"/>
        <dbReference type="ChEBI" id="CHEBI:30616"/>
        <dbReference type="ChEBI" id="CHEBI:58759"/>
        <dbReference type="ChEBI" id="CHEBI:456216"/>
        <dbReference type="EC" id="2.7.1.12"/>
    </reaction>
</comment>
<evidence type="ECO:0000256" key="1">
    <source>
        <dbReference type="ARBA" id="ARBA00004761"/>
    </source>
</evidence>
<evidence type="ECO:0000256" key="9">
    <source>
        <dbReference type="RuleBase" id="RU363066"/>
    </source>
</evidence>
<dbReference type="Pfam" id="PF13671">
    <property type="entry name" value="AAA_33"/>
    <property type="match status" value="1"/>
</dbReference>
<evidence type="ECO:0000256" key="5">
    <source>
        <dbReference type="ARBA" id="ARBA00022741"/>
    </source>
</evidence>
<evidence type="ECO:0000256" key="7">
    <source>
        <dbReference type="ARBA" id="ARBA00022840"/>
    </source>
</evidence>
<keyword evidence="11" id="KW-1185">Reference proteome</keyword>
<keyword evidence="6 9" id="KW-0418">Kinase</keyword>
<evidence type="ECO:0000256" key="8">
    <source>
        <dbReference type="ARBA" id="ARBA00048090"/>
    </source>
</evidence>
<keyword evidence="5 9" id="KW-0547">Nucleotide-binding</keyword>
<dbReference type="InterPro" id="IPR027417">
    <property type="entry name" value="P-loop_NTPase"/>
</dbReference>
<name>A0ABP9BSL6_9MICC</name>
<dbReference type="Proteomes" id="UP001500187">
    <property type="component" value="Unassembled WGS sequence"/>
</dbReference>
<dbReference type="EC" id="2.7.1.12" evidence="3 9"/>
<evidence type="ECO:0000313" key="11">
    <source>
        <dbReference type="Proteomes" id="UP001500187"/>
    </source>
</evidence>